<feature type="binding site" evidence="5">
    <location>
        <position position="206"/>
    </location>
    <ligand>
        <name>Mn(2+)</name>
        <dbReference type="ChEBI" id="CHEBI:29035"/>
    </ligand>
</feature>
<dbReference type="GO" id="GO:0046872">
    <property type="term" value="F:metal ion binding"/>
    <property type="evidence" value="ECO:0007669"/>
    <property type="project" value="UniProtKB-KW"/>
</dbReference>
<dbReference type="Pfam" id="PF02777">
    <property type="entry name" value="Sod_Fe_C"/>
    <property type="match status" value="1"/>
</dbReference>
<keyword evidence="4 6" id="KW-0560">Oxidoreductase</keyword>
<dbReference type="Gene3D" id="1.10.287.990">
    <property type="entry name" value="Fe,Mn superoxide dismutase (SOD) domain"/>
    <property type="match status" value="1"/>
</dbReference>
<dbReference type="RefSeq" id="WP_227625437.1">
    <property type="nucleotide sequence ID" value="NZ_BAZW01000005.1"/>
</dbReference>
<dbReference type="Proteomes" id="UP000032900">
    <property type="component" value="Unassembled WGS sequence"/>
</dbReference>
<dbReference type="PROSITE" id="PS00088">
    <property type="entry name" value="SOD_MN"/>
    <property type="match status" value="1"/>
</dbReference>
<dbReference type="Gene3D" id="3.55.40.20">
    <property type="entry name" value="Iron/manganese superoxide dismutase, C-terminal domain"/>
    <property type="match status" value="1"/>
</dbReference>
<dbReference type="SUPFAM" id="SSF46609">
    <property type="entry name" value="Fe,Mn superoxide dismutase (SOD), N-terminal domain"/>
    <property type="match status" value="1"/>
</dbReference>
<dbReference type="PROSITE" id="PS51257">
    <property type="entry name" value="PROKAR_LIPOPROTEIN"/>
    <property type="match status" value="1"/>
</dbReference>
<dbReference type="InterPro" id="IPR036314">
    <property type="entry name" value="SOD_C_sf"/>
</dbReference>
<sequence length="244" mass="27150">MKLRTVVLSTLMVGAVACATPTADNNQEEAEVKTTPAYAGEAVEHTFLELPYAYDALEPYIDAQTMELHYSKHHQGYFNNFKKAVAGSDLENASLHFIFENISTLSSTIRNNAGGYYNHNLFWSMLAPGGKGEPSEALLADINANFGSMEAFQEKFNSAATGQFGSGWSWLVVQADGKLAVTGTPNQDNPLMDVVEVNGTPILTLDVWEHAYYLKYQNKRGDYVQNFWNLVNWDEVNRRYAAAQ</sequence>
<dbReference type="PANTHER" id="PTHR43595">
    <property type="entry name" value="37S RIBOSOMAL PROTEIN S26, MITOCHONDRIAL"/>
    <property type="match status" value="1"/>
</dbReference>
<feature type="binding site" evidence="5">
    <location>
        <position position="69"/>
    </location>
    <ligand>
        <name>Mn(2+)</name>
        <dbReference type="ChEBI" id="CHEBI:29035"/>
    </ligand>
</feature>
<comment type="catalytic activity">
    <reaction evidence="6">
        <text>2 superoxide + 2 H(+) = H2O2 + O2</text>
        <dbReference type="Rhea" id="RHEA:20696"/>
        <dbReference type="ChEBI" id="CHEBI:15378"/>
        <dbReference type="ChEBI" id="CHEBI:15379"/>
        <dbReference type="ChEBI" id="CHEBI:16240"/>
        <dbReference type="ChEBI" id="CHEBI:18421"/>
        <dbReference type="EC" id="1.15.1.1"/>
    </reaction>
</comment>
<dbReference type="STRING" id="1236989.JCM15548_1970"/>
<comment type="function">
    <text evidence="6">Destroys radicals which are normally produced within the cells and which are toxic to biological systems.</text>
</comment>
<evidence type="ECO:0000256" key="4">
    <source>
        <dbReference type="ARBA" id="ARBA00023002"/>
    </source>
</evidence>
<dbReference type="InterPro" id="IPR019831">
    <property type="entry name" value="Mn/Fe_SOD_N"/>
</dbReference>
<dbReference type="InterPro" id="IPR001189">
    <property type="entry name" value="Mn/Fe_SOD"/>
</dbReference>
<feature type="binding site" evidence="5">
    <location>
        <position position="119"/>
    </location>
    <ligand>
        <name>Mn(2+)</name>
        <dbReference type="ChEBI" id="CHEBI:29035"/>
    </ligand>
</feature>
<dbReference type="InterPro" id="IPR036324">
    <property type="entry name" value="Mn/Fe_SOD_N_sf"/>
</dbReference>
<evidence type="ECO:0000256" key="3">
    <source>
        <dbReference type="ARBA" id="ARBA00022723"/>
    </source>
</evidence>
<evidence type="ECO:0000256" key="1">
    <source>
        <dbReference type="ARBA" id="ARBA00008714"/>
    </source>
</evidence>
<feature type="domain" description="Manganese/iron superoxide dismutase N-terminal" evidence="8">
    <location>
        <begin position="44"/>
        <end position="126"/>
    </location>
</feature>
<keyword evidence="3 5" id="KW-0479">Metal-binding</keyword>
<evidence type="ECO:0000256" key="5">
    <source>
        <dbReference type="PIRSR" id="PIRSR000349-1"/>
    </source>
</evidence>
<dbReference type="PRINTS" id="PR01703">
    <property type="entry name" value="MNSODISMTASE"/>
</dbReference>
<keyword evidence="7" id="KW-0732">Signal</keyword>
<proteinExistence type="inferred from homology"/>
<dbReference type="GO" id="GO:0004784">
    <property type="term" value="F:superoxide dismutase activity"/>
    <property type="evidence" value="ECO:0007669"/>
    <property type="project" value="UniProtKB-EC"/>
</dbReference>
<evidence type="ECO:0000259" key="9">
    <source>
        <dbReference type="Pfam" id="PF02777"/>
    </source>
</evidence>
<evidence type="ECO:0000313" key="10">
    <source>
        <dbReference type="EMBL" id="GAO28835.1"/>
    </source>
</evidence>
<dbReference type="InterPro" id="IPR019832">
    <property type="entry name" value="Mn/Fe_SOD_C"/>
</dbReference>
<feature type="domain" description="Manganese/iron superoxide dismutase C-terminal" evidence="9">
    <location>
        <begin position="134"/>
        <end position="239"/>
    </location>
</feature>
<evidence type="ECO:0000256" key="7">
    <source>
        <dbReference type="SAM" id="SignalP"/>
    </source>
</evidence>
<dbReference type="InterPro" id="IPR019833">
    <property type="entry name" value="Mn/Fe_SOD_BS"/>
</dbReference>
<dbReference type="AlphaFoldDB" id="A0A0E9LVD7"/>
<dbReference type="GO" id="GO:0005737">
    <property type="term" value="C:cytoplasm"/>
    <property type="evidence" value="ECO:0007669"/>
    <property type="project" value="TreeGrafter"/>
</dbReference>
<feature type="binding site" evidence="5">
    <location>
        <position position="210"/>
    </location>
    <ligand>
        <name>Mn(2+)</name>
        <dbReference type="ChEBI" id="CHEBI:29035"/>
    </ligand>
</feature>
<dbReference type="EC" id="1.15.1.1" evidence="2 6"/>
<evidence type="ECO:0000259" key="8">
    <source>
        <dbReference type="Pfam" id="PF00081"/>
    </source>
</evidence>
<accession>A0A0E9LVD7</accession>
<protein>
    <recommendedName>
        <fullName evidence="2 6">Superoxide dismutase</fullName>
        <ecNumber evidence="2 6">1.15.1.1</ecNumber>
    </recommendedName>
</protein>
<comment type="caution">
    <text evidence="10">The sequence shown here is derived from an EMBL/GenBank/DDBJ whole genome shotgun (WGS) entry which is preliminary data.</text>
</comment>
<evidence type="ECO:0000256" key="6">
    <source>
        <dbReference type="RuleBase" id="RU000414"/>
    </source>
</evidence>
<dbReference type="PANTHER" id="PTHR43595:SF2">
    <property type="entry name" value="SMALL RIBOSOMAL SUBUNIT PROTEIN MS42"/>
    <property type="match status" value="1"/>
</dbReference>
<dbReference type="Pfam" id="PF00081">
    <property type="entry name" value="Sod_Fe_N"/>
    <property type="match status" value="1"/>
</dbReference>
<organism evidence="10 11">
    <name type="scientific">Geofilum rubicundum JCM 15548</name>
    <dbReference type="NCBI Taxonomy" id="1236989"/>
    <lineage>
        <taxon>Bacteria</taxon>
        <taxon>Pseudomonadati</taxon>
        <taxon>Bacteroidota</taxon>
        <taxon>Bacteroidia</taxon>
        <taxon>Marinilabiliales</taxon>
        <taxon>Marinilabiliaceae</taxon>
        <taxon>Geofilum</taxon>
    </lineage>
</organism>
<evidence type="ECO:0000313" key="11">
    <source>
        <dbReference type="Proteomes" id="UP000032900"/>
    </source>
</evidence>
<feature type="signal peptide" evidence="7">
    <location>
        <begin position="1"/>
        <end position="19"/>
    </location>
</feature>
<dbReference type="FunFam" id="3.55.40.20:FF:000001">
    <property type="entry name" value="Superoxide dismutase"/>
    <property type="match status" value="1"/>
</dbReference>
<keyword evidence="11" id="KW-1185">Reference proteome</keyword>
<feature type="chain" id="PRO_5002428537" description="Superoxide dismutase" evidence="7">
    <location>
        <begin position="20"/>
        <end position="244"/>
    </location>
</feature>
<dbReference type="PIRSF" id="PIRSF000349">
    <property type="entry name" value="SODismutase"/>
    <property type="match status" value="1"/>
</dbReference>
<evidence type="ECO:0000256" key="2">
    <source>
        <dbReference type="ARBA" id="ARBA00012682"/>
    </source>
</evidence>
<comment type="similarity">
    <text evidence="1 6">Belongs to the iron/manganese superoxide dismutase family.</text>
</comment>
<dbReference type="SUPFAM" id="SSF54719">
    <property type="entry name" value="Fe,Mn superoxide dismutase (SOD), C-terminal domain"/>
    <property type="match status" value="1"/>
</dbReference>
<reference evidence="10 11" key="1">
    <citation type="journal article" date="2015" name="Microbes Environ.">
        <title>Distribution and evolution of nitrogen fixation genes in the phylum bacteroidetes.</title>
        <authorList>
            <person name="Inoue J."/>
            <person name="Oshima K."/>
            <person name="Suda W."/>
            <person name="Sakamoto M."/>
            <person name="Iino T."/>
            <person name="Noda S."/>
            <person name="Hongoh Y."/>
            <person name="Hattori M."/>
            <person name="Ohkuma M."/>
        </authorList>
    </citation>
    <scope>NUCLEOTIDE SEQUENCE [LARGE SCALE GENOMIC DNA]</scope>
    <source>
        <strain evidence="10">JCM 15548</strain>
    </source>
</reference>
<name>A0A0E9LVD7_9BACT</name>
<dbReference type="EMBL" id="BAZW01000005">
    <property type="protein sequence ID" value="GAO28835.1"/>
    <property type="molecule type" value="Genomic_DNA"/>
</dbReference>
<gene>
    <name evidence="10" type="ORF">JCM15548_1970</name>
</gene>